<dbReference type="GO" id="GO:0003677">
    <property type="term" value="F:DNA binding"/>
    <property type="evidence" value="ECO:0007669"/>
    <property type="project" value="UniProtKB-KW"/>
</dbReference>
<reference evidence="7" key="1">
    <citation type="submission" date="2016-10" db="EMBL/GenBank/DDBJ databases">
        <authorList>
            <person name="Varghese N."/>
            <person name="Submissions S."/>
        </authorList>
    </citation>
    <scope>NUCLEOTIDE SEQUENCE [LARGE SCALE GENOMIC DNA]</scope>
    <source>
        <strain evidence="7">GAS369</strain>
    </source>
</reference>
<dbReference type="InterPro" id="IPR029016">
    <property type="entry name" value="GAF-like_dom_sf"/>
</dbReference>
<dbReference type="PANTHER" id="PTHR30136:SF34">
    <property type="entry name" value="TRANSCRIPTIONAL REGULATOR"/>
    <property type="match status" value="1"/>
</dbReference>
<dbReference type="Proteomes" id="UP000243904">
    <property type="component" value="Chromosome I"/>
</dbReference>
<sequence length="266" mass="29636">MATAPNKHGEHADDRLFIMSIGKCFHLLECFNTAQRALTLSELAQIANFTTSTVQRLTHTLCLLGYLRQHPRTRAYVLSSKLLEFGHSVLAANEVREIAEPHLRRLNQESKETVNLMELEGEEIVYVSRFASVHPVSVNLHVGSRLPAFCSAAGRAILAYLAPEQAQAILARRRVAMTKYTVTDLKALNAILDRARRDMFVINDQEAYLGDISVAAPIFDRDGDVRSAINIAVPSSRWTVAGVKKELAPMLLECARRISRDIDGRS</sequence>
<keyword evidence="7" id="KW-1185">Reference proteome</keyword>
<dbReference type="Pfam" id="PF01614">
    <property type="entry name" value="IclR_C"/>
    <property type="match status" value="1"/>
</dbReference>
<dbReference type="PROSITE" id="PS51077">
    <property type="entry name" value="HTH_ICLR"/>
    <property type="match status" value="1"/>
</dbReference>
<feature type="domain" description="HTH iclR-type" evidence="4">
    <location>
        <begin position="18"/>
        <end position="80"/>
    </location>
</feature>
<dbReference type="InterPro" id="IPR036390">
    <property type="entry name" value="WH_DNA-bd_sf"/>
</dbReference>
<keyword evidence="3" id="KW-0804">Transcription</keyword>
<dbReference type="InterPro" id="IPR005471">
    <property type="entry name" value="Tscrpt_reg_IclR_N"/>
</dbReference>
<dbReference type="EMBL" id="LT629750">
    <property type="protein sequence ID" value="SDS49729.1"/>
    <property type="molecule type" value="Genomic_DNA"/>
</dbReference>
<keyword evidence="2" id="KW-0238">DNA-binding</keyword>
<dbReference type="InterPro" id="IPR050707">
    <property type="entry name" value="HTH_MetabolicPath_Reg"/>
</dbReference>
<protein>
    <submittedName>
        <fullName evidence="6">Transcriptional regulator, IclR family</fullName>
    </submittedName>
</protein>
<organism evidence="6 7">
    <name type="scientific">Bradyrhizobium canariense</name>
    <dbReference type="NCBI Taxonomy" id="255045"/>
    <lineage>
        <taxon>Bacteria</taxon>
        <taxon>Pseudomonadati</taxon>
        <taxon>Pseudomonadota</taxon>
        <taxon>Alphaproteobacteria</taxon>
        <taxon>Hyphomicrobiales</taxon>
        <taxon>Nitrobacteraceae</taxon>
        <taxon>Bradyrhizobium</taxon>
    </lineage>
</organism>
<feature type="domain" description="IclR-ED" evidence="5">
    <location>
        <begin position="81"/>
        <end position="264"/>
    </location>
</feature>
<dbReference type="InterPro" id="IPR036388">
    <property type="entry name" value="WH-like_DNA-bd_sf"/>
</dbReference>
<evidence type="ECO:0000313" key="6">
    <source>
        <dbReference type="EMBL" id="SDS49729.1"/>
    </source>
</evidence>
<evidence type="ECO:0000313" key="7">
    <source>
        <dbReference type="Proteomes" id="UP000243904"/>
    </source>
</evidence>
<proteinExistence type="predicted"/>
<gene>
    <name evidence="6" type="ORF">SAMN05444158_2239</name>
</gene>
<dbReference type="PANTHER" id="PTHR30136">
    <property type="entry name" value="HELIX-TURN-HELIX TRANSCRIPTIONAL REGULATOR, ICLR FAMILY"/>
    <property type="match status" value="1"/>
</dbReference>
<evidence type="ECO:0000256" key="2">
    <source>
        <dbReference type="ARBA" id="ARBA00023125"/>
    </source>
</evidence>
<dbReference type="GO" id="GO:0045892">
    <property type="term" value="P:negative regulation of DNA-templated transcription"/>
    <property type="evidence" value="ECO:0007669"/>
    <property type="project" value="TreeGrafter"/>
</dbReference>
<dbReference type="RefSeq" id="WP_100381038.1">
    <property type="nucleotide sequence ID" value="NZ_LT629750.1"/>
</dbReference>
<dbReference type="InterPro" id="IPR014757">
    <property type="entry name" value="Tscrpt_reg_IclR_C"/>
</dbReference>
<dbReference type="PROSITE" id="PS51078">
    <property type="entry name" value="ICLR_ED"/>
    <property type="match status" value="1"/>
</dbReference>
<dbReference type="SMART" id="SM00346">
    <property type="entry name" value="HTH_ICLR"/>
    <property type="match status" value="1"/>
</dbReference>
<evidence type="ECO:0000259" key="5">
    <source>
        <dbReference type="PROSITE" id="PS51078"/>
    </source>
</evidence>
<dbReference type="Gene3D" id="1.10.10.10">
    <property type="entry name" value="Winged helix-like DNA-binding domain superfamily/Winged helix DNA-binding domain"/>
    <property type="match status" value="1"/>
</dbReference>
<dbReference type="AlphaFoldDB" id="A0A1H1SQQ2"/>
<keyword evidence="1" id="KW-0805">Transcription regulation</keyword>
<dbReference type="Pfam" id="PF09339">
    <property type="entry name" value="HTH_IclR"/>
    <property type="match status" value="1"/>
</dbReference>
<dbReference type="SUPFAM" id="SSF46785">
    <property type="entry name" value="Winged helix' DNA-binding domain"/>
    <property type="match status" value="1"/>
</dbReference>
<evidence type="ECO:0000256" key="3">
    <source>
        <dbReference type="ARBA" id="ARBA00023163"/>
    </source>
</evidence>
<name>A0A1H1SQQ2_9BRAD</name>
<dbReference type="SUPFAM" id="SSF55781">
    <property type="entry name" value="GAF domain-like"/>
    <property type="match status" value="1"/>
</dbReference>
<dbReference type="Gene3D" id="3.30.450.40">
    <property type="match status" value="1"/>
</dbReference>
<evidence type="ECO:0000259" key="4">
    <source>
        <dbReference type="PROSITE" id="PS51077"/>
    </source>
</evidence>
<accession>A0A1H1SQQ2</accession>
<dbReference type="GO" id="GO:0003700">
    <property type="term" value="F:DNA-binding transcription factor activity"/>
    <property type="evidence" value="ECO:0007669"/>
    <property type="project" value="TreeGrafter"/>
</dbReference>
<evidence type="ECO:0000256" key="1">
    <source>
        <dbReference type="ARBA" id="ARBA00023015"/>
    </source>
</evidence>